<dbReference type="RefSeq" id="WP_019687768.1">
    <property type="nucleotide sequence ID" value="NZ_CP036496.1"/>
</dbReference>
<evidence type="ECO:0000313" key="2">
    <source>
        <dbReference type="EMBL" id="SUA70373.1"/>
    </source>
</evidence>
<dbReference type="EMBL" id="UGSC01000001">
    <property type="protein sequence ID" value="SUA70373.1"/>
    <property type="molecule type" value="Genomic_DNA"/>
</dbReference>
<dbReference type="AlphaFoldDB" id="A0A378Y0W5"/>
<evidence type="ECO:0000313" key="3">
    <source>
        <dbReference type="Proteomes" id="UP000254400"/>
    </source>
</evidence>
<gene>
    <name evidence="2" type="ORF">NCTC10343_03245</name>
</gene>
<dbReference type="GeneID" id="93346597"/>
<protein>
    <submittedName>
        <fullName evidence="2">PAAR motif</fullName>
    </submittedName>
</protein>
<dbReference type="Gene3D" id="2.60.200.60">
    <property type="match status" value="1"/>
</dbReference>
<reference evidence="2 3" key="1">
    <citation type="submission" date="2018-06" db="EMBL/GenBank/DDBJ databases">
        <authorList>
            <consortium name="Pathogen Informatics"/>
            <person name="Doyle S."/>
        </authorList>
    </citation>
    <scope>NUCLEOTIDE SEQUENCE [LARGE SCALE GENOMIC DNA]</scope>
    <source>
        <strain evidence="2 3">NCTC10343</strain>
    </source>
</reference>
<name>A0A378Y0W5_PAEPO</name>
<organism evidence="2 3">
    <name type="scientific">Paenibacillus polymyxa</name>
    <name type="common">Bacillus polymyxa</name>
    <dbReference type="NCBI Taxonomy" id="1406"/>
    <lineage>
        <taxon>Bacteria</taxon>
        <taxon>Bacillati</taxon>
        <taxon>Bacillota</taxon>
        <taxon>Bacilli</taxon>
        <taxon>Bacillales</taxon>
        <taxon>Paenibacillaceae</taxon>
        <taxon>Paenibacillus</taxon>
    </lineage>
</organism>
<evidence type="ECO:0000256" key="1">
    <source>
        <dbReference type="SAM" id="MobiDB-lite"/>
    </source>
</evidence>
<sequence>MAGVALNGSTIKLSTKNDYVKFSYEWSERHSDGDGGKETRWYTGHGSTDADVEGVVSSDNKIFINNVPIATVGDKTSEHWVANPTPSAPRGSIKSVSPGKSGSGEGEVSGGSAKVFYNGKAVAMIGSPVKTMLDTDTTIETGNEKINISS</sequence>
<accession>A0A378Y0W5</accession>
<dbReference type="Proteomes" id="UP000254400">
    <property type="component" value="Unassembled WGS sequence"/>
</dbReference>
<feature type="region of interest" description="Disordered" evidence="1">
    <location>
        <begin position="77"/>
        <end position="111"/>
    </location>
</feature>
<feature type="compositionally biased region" description="Low complexity" evidence="1">
    <location>
        <begin position="91"/>
        <end position="100"/>
    </location>
</feature>
<proteinExistence type="predicted"/>